<gene>
    <name evidence="12" type="ORF">H9889_00615</name>
</gene>
<dbReference type="InterPro" id="IPR036388">
    <property type="entry name" value="WH-like_DNA-bd_sf"/>
</dbReference>
<dbReference type="Pfam" id="PF01035">
    <property type="entry name" value="DNA_binding_1"/>
    <property type="match status" value="1"/>
</dbReference>
<name>A0A9D1Q4A4_9GAMM</name>
<evidence type="ECO:0000259" key="11">
    <source>
        <dbReference type="PROSITE" id="PS01124"/>
    </source>
</evidence>
<reference evidence="12" key="2">
    <citation type="submission" date="2021-04" db="EMBL/GenBank/DDBJ databases">
        <authorList>
            <person name="Gilroy R."/>
        </authorList>
    </citation>
    <scope>NUCLEOTIDE SEQUENCE</scope>
    <source>
        <strain evidence="12">CHK160-9182</strain>
    </source>
</reference>
<reference evidence="12" key="1">
    <citation type="journal article" date="2021" name="PeerJ">
        <title>Extensive microbial diversity within the chicken gut microbiome revealed by metagenomics and culture.</title>
        <authorList>
            <person name="Gilroy R."/>
            <person name="Ravi A."/>
            <person name="Getino M."/>
            <person name="Pursley I."/>
            <person name="Horton D.L."/>
            <person name="Alikhan N.F."/>
            <person name="Baker D."/>
            <person name="Gharbi K."/>
            <person name="Hall N."/>
            <person name="Watson M."/>
            <person name="Adriaenssens E.M."/>
            <person name="Foster-Nyarko E."/>
            <person name="Jarju S."/>
            <person name="Secka A."/>
            <person name="Antonio M."/>
            <person name="Oren A."/>
            <person name="Chaudhuri R.R."/>
            <person name="La Ragione R."/>
            <person name="Hildebrand F."/>
            <person name="Pallen M.J."/>
        </authorList>
    </citation>
    <scope>NUCLEOTIDE SEQUENCE</scope>
    <source>
        <strain evidence="12">CHK160-9182</strain>
    </source>
</reference>
<dbReference type="Gene3D" id="1.10.10.10">
    <property type="entry name" value="Winged helix-like DNA-binding domain superfamily/Winged helix DNA-binding domain"/>
    <property type="match status" value="1"/>
</dbReference>
<evidence type="ECO:0000256" key="5">
    <source>
        <dbReference type="ARBA" id="ARBA00022679"/>
    </source>
</evidence>
<dbReference type="GO" id="GO:0043565">
    <property type="term" value="F:sequence-specific DNA binding"/>
    <property type="evidence" value="ECO:0007669"/>
    <property type="project" value="InterPro"/>
</dbReference>
<dbReference type="EMBL" id="DXHP01000013">
    <property type="protein sequence ID" value="HIW05819.1"/>
    <property type="molecule type" value="Genomic_DNA"/>
</dbReference>
<evidence type="ECO:0000256" key="2">
    <source>
        <dbReference type="ARBA" id="ARBA00008711"/>
    </source>
</evidence>
<keyword evidence="4 12" id="KW-0489">Methyltransferase</keyword>
<dbReference type="CDD" id="cd06445">
    <property type="entry name" value="ATase"/>
    <property type="match status" value="1"/>
</dbReference>
<sequence length="289" mass="32184">MINHDHYAKIAKAIEYIQANFKTQPSLNEIAAHVHLSPTHFQRVFTEWAGISPKKFLQYLSLEHAKSILKSDATNQIFEATFETGLSSTSRLHDLFIKIEGMSPAEYRDGGRNLLIRYTFAQTLFGSVLMAATNKGICHIAFISDRLPALQYLQAQFPNATYLEEIDSLQSAALSILQSMPEQLPAIKLHLKGTDFQLKVWESLLKIPLGSVTTYRAIAERVGNENASRAVGSAIGKNPIAFLIPCHRVIQTSGNLGGYMWGLTRKSAILGWESAQCEIDRSKHAIIQN</sequence>
<dbReference type="GO" id="GO:0003908">
    <property type="term" value="F:methylated-DNA-[protein]-cysteine S-methyltransferase activity"/>
    <property type="evidence" value="ECO:0007669"/>
    <property type="project" value="UniProtKB-EC"/>
</dbReference>
<comment type="similarity">
    <text evidence="2">Belongs to the MGMT family.</text>
</comment>
<comment type="caution">
    <text evidence="12">The sequence shown here is derived from an EMBL/GenBank/DDBJ whole genome shotgun (WGS) entry which is preliminary data.</text>
</comment>
<dbReference type="GO" id="GO:0003700">
    <property type="term" value="F:DNA-binding transcription factor activity"/>
    <property type="evidence" value="ECO:0007669"/>
    <property type="project" value="InterPro"/>
</dbReference>
<dbReference type="NCBIfam" id="TIGR00589">
    <property type="entry name" value="ogt"/>
    <property type="match status" value="1"/>
</dbReference>
<dbReference type="Proteomes" id="UP000823934">
    <property type="component" value="Unassembled WGS sequence"/>
</dbReference>
<dbReference type="InterPro" id="IPR009057">
    <property type="entry name" value="Homeodomain-like_sf"/>
</dbReference>
<dbReference type="PANTHER" id="PTHR10815">
    <property type="entry name" value="METHYLATED-DNA--PROTEIN-CYSTEINE METHYLTRANSFERASE"/>
    <property type="match status" value="1"/>
</dbReference>
<dbReference type="SUPFAM" id="SSF53155">
    <property type="entry name" value="Methylated DNA-protein cysteine methyltransferase domain"/>
    <property type="match status" value="1"/>
</dbReference>
<dbReference type="Gene3D" id="3.30.160.70">
    <property type="entry name" value="Methylated DNA-protein cysteine methyltransferase domain"/>
    <property type="match status" value="1"/>
</dbReference>
<dbReference type="InterPro" id="IPR036631">
    <property type="entry name" value="MGMT_N_sf"/>
</dbReference>
<dbReference type="GO" id="GO:0006281">
    <property type="term" value="P:DNA repair"/>
    <property type="evidence" value="ECO:0007669"/>
    <property type="project" value="UniProtKB-KW"/>
</dbReference>
<accession>A0A9D1Q4A4</accession>
<keyword evidence="6" id="KW-0227">DNA damage</keyword>
<dbReference type="FunFam" id="1.10.10.10:FF:000214">
    <property type="entry name" value="Methylated-DNA--protein-cysteine methyltransferase"/>
    <property type="match status" value="1"/>
</dbReference>
<dbReference type="SUPFAM" id="SSF46689">
    <property type="entry name" value="Homeodomain-like"/>
    <property type="match status" value="1"/>
</dbReference>
<comment type="catalytic activity">
    <reaction evidence="1">
        <text>a 4-O-methyl-thymidine in DNA + L-cysteinyl-[protein] = a thymidine in DNA + S-methyl-L-cysteinyl-[protein]</text>
        <dbReference type="Rhea" id="RHEA:53428"/>
        <dbReference type="Rhea" id="RHEA-COMP:10131"/>
        <dbReference type="Rhea" id="RHEA-COMP:10132"/>
        <dbReference type="Rhea" id="RHEA-COMP:13555"/>
        <dbReference type="Rhea" id="RHEA-COMP:13556"/>
        <dbReference type="ChEBI" id="CHEBI:29950"/>
        <dbReference type="ChEBI" id="CHEBI:82612"/>
        <dbReference type="ChEBI" id="CHEBI:137386"/>
        <dbReference type="ChEBI" id="CHEBI:137387"/>
        <dbReference type="EC" id="2.1.1.63"/>
    </reaction>
</comment>
<evidence type="ECO:0000313" key="12">
    <source>
        <dbReference type="EMBL" id="HIW05819.1"/>
    </source>
</evidence>
<evidence type="ECO:0000256" key="7">
    <source>
        <dbReference type="ARBA" id="ARBA00023015"/>
    </source>
</evidence>
<dbReference type="EC" id="2.1.1.63" evidence="3"/>
<evidence type="ECO:0000256" key="1">
    <source>
        <dbReference type="ARBA" id="ARBA00001286"/>
    </source>
</evidence>
<evidence type="ECO:0000256" key="9">
    <source>
        <dbReference type="ARBA" id="ARBA00023204"/>
    </source>
</evidence>
<evidence type="ECO:0000256" key="4">
    <source>
        <dbReference type="ARBA" id="ARBA00022603"/>
    </source>
</evidence>
<dbReference type="SMART" id="SM00342">
    <property type="entry name" value="HTH_ARAC"/>
    <property type="match status" value="1"/>
</dbReference>
<dbReference type="InterPro" id="IPR001497">
    <property type="entry name" value="MethylDNA_cys_MeTrfase_AS"/>
</dbReference>
<dbReference type="GO" id="GO:0032259">
    <property type="term" value="P:methylation"/>
    <property type="evidence" value="ECO:0007669"/>
    <property type="project" value="UniProtKB-KW"/>
</dbReference>
<evidence type="ECO:0000256" key="8">
    <source>
        <dbReference type="ARBA" id="ARBA00023163"/>
    </source>
</evidence>
<dbReference type="PROSITE" id="PS01124">
    <property type="entry name" value="HTH_ARAC_FAMILY_2"/>
    <property type="match status" value="1"/>
</dbReference>
<evidence type="ECO:0000256" key="10">
    <source>
        <dbReference type="ARBA" id="ARBA00049348"/>
    </source>
</evidence>
<comment type="catalytic activity">
    <reaction evidence="10">
        <text>a 6-O-methyl-2'-deoxyguanosine in DNA + L-cysteinyl-[protein] = S-methyl-L-cysteinyl-[protein] + a 2'-deoxyguanosine in DNA</text>
        <dbReference type="Rhea" id="RHEA:24000"/>
        <dbReference type="Rhea" id="RHEA-COMP:10131"/>
        <dbReference type="Rhea" id="RHEA-COMP:10132"/>
        <dbReference type="Rhea" id="RHEA-COMP:11367"/>
        <dbReference type="Rhea" id="RHEA-COMP:11368"/>
        <dbReference type="ChEBI" id="CHEBI:29950"/>
        <dbReference type="ChEBI" id="CHEBI:82612"/>
        <dbReference type="ChEBI" id="CHEBI:85445"/>
        <dbReference type="ChEBI" id="CHEBI:85448"/>
        <dbReference type="EC" id="2.1.1.63"/>
    </reaction>
</comment>
<keyword evidence="5 12" id="KW-0808">Transferase</keyword>
<dbReference type="PROSITE" id="PS00374">
    <property type="entry name" value="MGMT"/>
    <property type="match status" value="1"/>
</dbReference>
<dbReference type="InterPro" id="IPR014048">
    <property type="entry name" value="MethylDNA_cys_MeTrfase_DNA-bd"/>
</dbReference>
<evidence type="ECO:0000256" key="3">
    <source>
        <dbReference type="ARBA" id="ARBA00011918"/>
    </source>
</evidence>
<dbReference type="Gene3D" id="1.10.10.60">
    <property type="entry name" value="Homeodomain-like"/>
    <property type="match status" value="1"/>
</dbReference>
<organism evidence="12 13">
    <name type="scientific">Candidatus Ignatzschineria merdigallinarum</name>
    <dbReference type="NCBI Taxonomy" id="2838621"/>
    <lineage>
        <taxon>Bacteria</taxon>
        <taxon>Pseudomonadati</taxon>
        <taxon>Pseudomonadota</taxon>
        <taxon>Gammaproteobacteria</taxon>
        <taxon>Cardiobacteriales</taxon>
        <taxon>Ignatzschineriaceae</taxon>
        <taxon>Ignatzschineria</taxon>
    </lineage>
</organism>
<dbReference type="AlphaFoldDB" id="A0A9D1Q4A4"/>
<proteinExistence type="inferred from homology"/>
<evidence type="ECO:0000313" key="13">
    <source>
        <dbReference type="Proteomes" id="UP000823934"/>
    </source>
</evidence>
<dbReference type="Pfam" id="PF12833">
    <property type="entry name" value="HTH_18"/>
    <property type="match status" value="1"/>
</dbReference>
<keyword evidence="7" id="KW-0805">Transcription regulation</keyword>
<dbReference type="SUPFAM" id="SSF46767">
    <property type="entry name" value="Methylated DNA-protein cysteine methyltransferase, C-terminal domain"/>
    <property type="match status" value="1"/>
</dbReference>
<protein>
    <recommendedName>
        <fullName evidence="3">methylated-DNA--[protein]-cysteine S-methyltransferase</fullName>
        <ecNumber evidence="3">2.1.1.63</ecNumber>
    </recommendedName>
</protein>
<keyword evidence="8" id="KW-0804">Transcription</keyword>
<keyword evidence="9" id="KW-0234">DNA repair</keyword>
<evidence type="ECO:0000256" key="6">
    <source>
        <dbReference type="ARBA" id="ARBA00022763"/>
    </source>
</evidence>
<dbReference type="InterPro" id="IPR018060">
    <property type="entry name" value="HTH_AraC"/>
</dbReference>
<feature type="domain" description="HTH araC/xylS-type" evidence="11">
    <location>
        <begin position="11"/>
        <end position="110"/>
    </location>
</feature>
<dbReference type="PANTHER" id="PTHR10815:SF13">
    <property type="entry name" value="METHYLATED-DNA--PROTEIN-CYSTEINE METHYLTRANSFERASE"/>
    <property type="match status" value="1"/>
</dbReference>
<dbReference type="InterPro" id="IPR036217">
    <property type="entry name" value="MethylDNA_cys_MeTrfase_DNAb"/>
</dbReference>